<evidence type="ECO:0000313" key="4">
    <source>
        <dbReference type="WBParaSite" id="HNAJ_0000647401-mRNA-1"/>
    </source>
</evidence>
<dbReference type="WBParaSite" id="HNAJ_0000647401-mRNA-1">
    <property type="protein sequence ID" value="HNAJ_0000647401-mRNA-1"/>
    <property type="gene ID" value="HNAJ_0000647401"/>
</dbReference>
<feature type="compositionally biased region" description="Low complexity" evidence="1">
    <location>
        <begin position="61"/>
        <end position="73"/>
    </location>
</feature>
<dbReference type="Proteomes" id="UP000278807">
    <property type="component" value="Unassembled WGS sequence"/>
</dbReference>
<keyword evidence="3" id="KW-1185">Reference proteome</keyword>
<proteinExistence type="predicted"/>
<accession>A0A0R3THD3</accession>
<feature type="region of interest" description="Disordered" evidence="1">
    <location>
        <begin position="46"/>
        <end position="73"/>
    </location>
</feature>
<feature type="compositionally biased region" description="Pro residues" evidence="1">
    <location>
        <begin position="50"/>
        <end position="60"/>
    </location>
</feature>
<reference evidence="4" key="1">
    <citation type="submission" date="2017-02" db="UniProtKB">
        <authorList>
            <consortium name="WormBaseParasite"/>
        </authorList>
    </citation>
    <scope>IDENTIFICATION</scope>
</reference>
<protein>
    <submittedName>
        <fullName evidence="2 4">Uncharacterized protein</fullName>
    </submittedName>
</protein>
<gene>
    <name evidence="2" type="ORF">HNAJ_LOCUS6470</name>
</gene>
<dbReference type="AlphaFoldDB" id="A0A0R3THD3"/>
<organism evidence="4">
    <name type="scientific">Rodentolepis nana</name>
    <name type="common">Dwarf tapeworm</name>
    <name type="synonym">Hymenolepis nana</name>
    <dbReference type="NCBI Taxonomy" id="102285"/>
    <lineage>
        <taxon>Eukaryota</taxon>
        <taxon>Metazoa</taxon>
        <taxon>Spiralia</taxon>
        <taxon>Lophotrochozoa</taxon>
        <taxon>Platyhelminthes</taxon>
        <taxon>Cestoda</taxon>
        <taxon>Eucestoda</taxon>
        <taxon>Cyclophyllidea</taxon>
        <taxon>Hymenolepididae</taxon>
        <taxon>Rodentolepis</taxon>
    </lineage>
</organism>
<sequence>MLRLRLEKEHRLDGAISVQEVSRIRSTDVCLNAFVNRVKSIAAANLPSNAPAPSPSPTLPPATTNTDTVNTTNGALCMTSKRRFG</sequence>
<reference evidence="2 3" key="2">
    <citation type="submission" date="2018-11" db="EMBL/GenBank/DDBJ databases">
        <authorList>
            <consortium name="Pathogen Informatics"/>
        </authorList>
    </citation>
    <scope>NUCLEOTIDE SEQUENCE [LARGE SCALE GENOMIC DNA]</scope>
</reference>
<dbReference type="EMBL" id="UZAE01007157">
    <property type="protein sequence ID" value="VDO02330.1"/>
    <property type="molecule type" value="Genomic_DNA"/>
</dbReference>
<evidence type="ECO:0000313" key="2">
    <source>
        <dbReference type="EMBL" id="VDO02330.1"/>
    </source>
</evidence>
<name>A0A0R3THD3_RODNA</name>
<evidence type="ECO:0000256" key="1">
    <source>
        <dbReference type="SAM" id="MobiDB-lite"/>
    </source>
</evidence>
<dbReference type="OrthoDB" id="10592198at2759"/>
<evidence type="ECO:0000313" key="3">
    <source>
        <dbReference type="Proteomes" id="UP000278807"/>
    </source>
</evidence>